<protein>
    <submittedName>
        <fullName evidence="1">Uncharacterized protein</fullName>
    </submittedName>
</protein>
<gene>
    <name evidence="1" type="ORF">PCOR1329_LOCUS74545</name>
</gene>
<dbReference type="Proteomes" id="UP001189429">
    <property type="component" value="Unassembled WGS sequence"/>
</dbReference>
<reference evidence="1" key="1">
    <citation type="submission" date="2023-10" db="EMBL/GenBank/DDBJ databases">
        <authorList>
            <person name="Chen Y."/>
            <person name="Shah S."/>
            <person name="Dougan E. K."/>
            <person name="Thang M."/>
            <person name="Chan C."/>
        </authorList>
    </citation>
    <scope>NUCLEOTIDE SEQUENCE [LARGE SCALE GENOMIC DNA]</scope>
</reference>
<comment type="caution">
    <text evidence="1">The sequence shown here is derived from an EMBL/GenBank/DDBJ whole genome shotgun (WGS) entry which is preliminary data.</text>
</comment>
<accession>A0ABN9X8Y9</accession>
<keyword evidence="2" id="KW-1185">Reference proteome</keyword>
<organism evidence="1 2">
    <name type="scientific">Prorocentrum cordatum</name>
    <dbReference type="NCBI Taxonomy" id="2364126"/>
    <lineage>
        <taxon>Eukaryota</taxon>
        <taxon>Sar</taxon>
        <taxon>Alveolata</taxon>
        <taxon>Dinophyceae</taxon>
        <taxon>Prorocentrales</taxon>
        <taxon>Prorocentraceae</taxon>
        <taxon>Prorocentrum</taxon>
    </lineage>
</organism>
<name>A0ABN9X8Y9_9DINO</name>
<evidence type="ECO:0000313" key="1">
    <source>
        <dbReference type="EMBL" id="CAK0895947.1"/>
    </source>
</evidence>
<evidence type="ECO:0000313" key="2">
    <source>
        <dbReference type="Proteomes" id="UP001189429"/>
    </source>
</evidence>
<dbReference type="EMBL" id="CAUYUJ010020115">
    <property type="protein sequence ID" value="CAK0895947.1"/>
    <property type="molecule type" value="Genomic_DNA"/>
</dbReference>
<proteinExistence type="predicted"/>
<sequence>MSCHSALHANLGHTHIIPHPRYDTFNLTSCDYQPLLMNVRSLLFVGMFSLAESLHEELVRRLVILYGAKATGPTSSSHGIAAPLHGVAAQCRGAPFQESGHGV</sequence>